<evidence type="ECO:0000256" key="3">
    <source>
        <dbReference type="ARBA" id="ARBA00029734"/>
    </source>
</evidence>
<dbReference type="Proteomes" id="UP000051922">
    <property type="component" value="Unassembled WGS sequence"/>
</dbReference>
<name>A0A0R1U423_9LACO</name>
<dbReference type="Gene3D" id="3.40.50.1360">
    <property type="match status" value="1"/>
</dbReference>
<dbReference type="EC" id="5.3.1.6" evidence="1"/>
<comment type="caution">
    <text evidence="4">The sequence shown here is derived from an EMBL/GenBank/DDBJ whole genome shotgun (WGS) entry which is preliminary data.</text>
</comment>
<dbReference type="GO" id="GO:0009052">
    <property type="term" value="P:pentose-phosphate shunt, non-oxidative branch"/>
    <property type="evidence" value="ECO:0007669"/>
    <property type="project" value="InterPro"/>
</dbReference>
<evidence type="ECO:0000313" key="4">
    <source>
        <dbReference type="EMBL" id="KRL85701.1"/>
    </source>
</evidence>
<dbReference type="Gene3D" id="3.30.70.260">
    <property type="match status" value="1"/>
</dbReference>
<organism evidence="4 5">
    <name type="scientific">Lacticaseibacillus pantheris DSM 15945 = JCM 12539 = NBRC 106106</name>
    <dbReference type="NCBI Taxonomy" id="1423783"/>
    <lineage>
        <taxon>Bacteria</taxon>
        <taxon>Bacillati</taxon>
        <taxon>Bacillota</taxon>
        <taxon>Bacilli</taxon>
        <taxon>Lactobacillales</taxon>
        <taxon>Lactobacillaceae</taxon>
        <taxon>Lacticaseibacillus</taxon>
    </lineage>
</organism>
<dbReference type="PATRIC" id="fig|1423783.4.peg.1126"/>
<proteinExistence type="predicted"/>
<dbReference type="PANTHER" id="PTHR11934:SF0">
    <property type="entry name" value="RIBOSE-5-PHOSPHATE ISOMERASE"/>
    <property type="match status" value="1"/>
</dbReference>
<keyword evidence="2 4" id="KW-0413">Isomerase</keyword>
<protein>
    <recommendedName>
        <fullName evidence="1">ribose-5-phosphate isomerase</fullName>
        <ecNumber evidence="1">5.3.1.6</ecNumber>
    </recommendedName>
    <alternativeName>
        <fullName evidence="3">Phosphoriboisomerase</fullName>
    </alternativeName>
</protein>
<dbReference type="InterPro" id="IPR004788">
    <property type="entry name" value="Ribose5P_isomerase_type_A"/>
</dbReference>
<sequence length="225" mass="24149">MKIIFLNKGDVKMTNEIQAAVNVLAPGMTVSLGGGRHMQALAHAIADAELDVTLCSPAVPTRAAITALGLRLVDLPEHVDWAFDGCDSVDRRRHALKSNGGIHTFEKLYADIADQYVLVAPPERVVDRLSPAVPLTLEVVPPAVWQVVRAVSDLGYVAMQRTTGTVTTTPLGNSLVDITADDWGNIERLDNAVRAMNGVVGTSYFDHQVTDILTTDAAGVAVWLK</sequence>
<dbReference type="GO" id="GO:0005829">
    <property type="term" value="C:cytosol"/>
    <property type="evidence" value="ECO:0007669"/>
    <property type="project" value="TreeGrafter"/>
</dbReference>
<dbReference type="STRING" id="1423783.FC50_GL001087"/>
<dbReference type="EMBL" id="AZFJ01000049">
    <property type="protein sequence ID" value="KRL85701.1"/>
    <property type="molecule type" value="Genomic_DNA"/>
</dbReference>
<dbReference type="SUPFAM" id="SSF75445">
    <property type="entry name" value="D-ribose-5-phosphate isomerase (RpiA), lid domain"/>
    <property type="match status" value="1"/>
</dbReference>
<evidence type="ECO:0000256" key="1">
    <source>
        <dbReference type="ARBA" id="ARBA00011959"/>
    </source>
</evidence>
<dbReference type="InterPro" id="IPR037171">
    <property type="entry name" value="NagB/RpiA_transferase-like"/>
</dbReference>
<keyword evidence="5" id="KW-1185">Reference proteome</keyword>
<accession>A0A0R1U423</accession>
<dbReference type="GO" id="GO:0006014">
    <property type="term" value="P:D-ribose metabolic process"/>
    <property type="evidence" value="ECO:0007669"/>
    <property type="project" value="TreeGrafter"/>
</dbReference>
<dbReference type="Pfam" id="PF06026">
    <property type="entry name" value="Rib_5-P_isom_A"/>
    <property type="match status" value="1"/>
</dbReference>
<dbReference type="SUPFAM" id="SSF100950">
    <property type="entry name" value="NagB/RpiA/CoA transferase-like"/>
    <property type="match status" value="1"/>
</dbReference>
<evidence type="ECO:0000256" key="2">
    <source>
        <dbReference type="ARBA" id="ARBA00023235"/>
    </source>
</evidence>
<dbReference type="PANTHER" id="PTHR11934">
    <property type="entry name" value="RIBOSE-5-PHOSPHATE ISOMERASE"/>
    <property type="match status" value="1"/>
</dbReference>
<reference evidence="4 5" key="1">
    <citation type="journal article" date="2015" name="Genome Announc.">
        <title>Expanding the biotechnology potential of lactobacilli through comparative genomics of 213 strains and associated genera.</title>
        <authorList>
            <person name="Sun Z."/>
            <person name="Harris H.M."/>
            <person name="McCann A."/>
            <person name="Guo C."/>
            <person name="Argimon S."/>
            <person name="Zhang W."/>
            <person name="Yang X."/>
            <person name="Jeffery I.B."/>
            <person name="Cooney J.C."/>
            <person name="Kagawa T.F."/>
            <person name="Liu W."/>
            <person name="Song Y."/>
            <person name="Salvetti E."/>
            <person name="Wrobel A."/>
            <person name="Rasinkangas P."/>
            <person name="Parkhill J."/>
            <person name="Rea M.C."/>
            <person name="O'Sullivan O."/>
            <person name="Ritari J."/>
            <person name="Douillard F.P."/>
            <person name="Paul Ross R."/>
            <person name="Yang R."/>
            <person name="Briner A.E."/>
            <person name="Felis G.E."/>
            <person name="de Vos W.M."/>
            <person name="Barrangou R."/>
            <person name="Klaenhammer T.R."/>
            <person name="Caufield P.W."/>
            <person name="Cui Y."/>
            <person name="Zhang H."/>
            <person name="O'Toole P.W."/>
        </authorList>
    </citation>
    <scope>NUCLEOTIDE SEQUENCE [LARGE SCALE GENOMIC DNA]</scope>
    <source>
        <strain evidence="4 5">DSM 15945</strain>
    </source>
</reference>
<dbReference type="GO" id="GO:0004751">
    <property type="term" value="F:ribose-5-phosphate isomerase activity"/>
    <property type="evidence" value="ECO:0007669"/>
    <property type="project" value="UniProtKB-EC"/>
</dbReference>
<gene>
    <name evidence="4" type="ORF">FC50_GL001087</name>
</gene>
<dbReference type="AlphaFoldDB" id="A0A0R1U423"/>
<evidence type="ECO:0000313" key="5">
    <source>
        <dbReference type="Proteomes" id="UP000051922"/>
    </source>
</evidence>